<dbReference type="Gene3D" id="1.20.1730.10">
    <property type="entry name" value="Sodium/glucose cotransporter"/>
    <property type="match status" value="1"/>
</dbReference>
<dbReference type="PROSITE" id="PS50283">
    <property type="entry name" value="NA_SOLUT_SYMP_3"/>
    <property type="match status" value="1"/>
</dbReference>
<keyword evidence="4" id="KW-1003">Cell membrane</keyword>
<dbReference type="AlphaFoldDB" id="A0A2P8DI44"/>
<comment type="similarity">
    <text evidence="2 9">Belongs to the sodium:solute symporter (SSF) (TC 2.A.21) family.</text>
</comment>
<feature type="transmembrane region" description="Helical" evidence="10">
    <location>
        <begin position="6"/>
        <end position="24"/>
    </location>
</feature>
<dbReference type="PANTHER" id="PTHR48086:SF6">
    <property type="entry name" value="CATION_ACETATE SYMPORTER ACTP"/>
    <property type="match status" value="1"/>
</dbReference>
<evidence type="ECO:0000256" key="3">
    <source>
        <dbReference type="ARBA" id="ARBA00022448"/>
    </source>
</evidence>
<evidence type="ECO:0000256" key="1">
    <source>
        <dbReference type="ARBA" id="ARBA00004651"/>
    </source>
</evidence>
<keyword evidence="6" id="KW-0769">Symport</keyword>
<evidence type="ECO:0000256" key="10">
    <source>
        <dbReference type="SAM" id="Phobius"/>
    </source>
</evidence>
<protein>
    <submittedName>
        <fullName evidence="11">Na+(H+)/acetate symporter ActP</fullName>
    </submittedName>
</protein>
<keyword evidence="8 10" id="KW-0472">Membrane</keyword>
<feature type="transmembrane region" description="Helical" evidence="10">
    <location>
        <begin position="326"/>
        <end position="347"/>
    </location>
</feature>
<evidence type="ECO:0000256" key="9">
    <source>
        <dbReference type="RuleBase" id="RU362091"/>
    </source>
</evidence>
<proteinExistence type="inferred from homology"/>
<evidence type="ECO:0000256" key="5">
    <source>
        <dbReference type="ARBA" id="ARBA00022692"/>
    </source>
</evidence>
<feature type="transmembrane region" description="Helical" evidence="10">
    <location>
        <begin position="272"/>
        <end position="294"/>
    </location>
</feature>
<dbReference type="GO" id="GO:0015293">
    <property type="term" value="F:symporter activity"/>
    <property type="evidence" value="ECO:0007669"/>
    <property type="project" value="UniProtKB-KW"/>
</dbReference>
<dbReference type="InterPro" id="IPR050277">
    <property type="entry name" value="Sodium:Solute_Symporter"/>
</dbReference>
<evidence type="ECO:0000313" key="12">
    <source>
        <dbReference type="Proteomes" id="UP000240542"/>
    </source>
</evidence>
<dbReference type="PANTHER" id="PTHR48086">
    <property type="entry name" value="SODIUM/PROLINE SYMPORTER-RELATED"/>
    <property type="match status" value="1"/>
</dbReference>
<evidence type="ECO:0000256" key="8">
    <source>
        <dbReference type="ARBA" id="ARBA00023136"/>
    </source>
</evidence>
<organism evidence="11 12">
    <name type="scientific">Murinocardiopsis flavida</name>
    <dbReference type="NCBI Taxonomy" id="645275"/>
    <lineage>
        <taxon>Bacteria</taxon>
        <taxon>Bacillati</taxon>
        <taxon>Actinomycetota</taxon>
        <taxon>Actinomycetes</taxon>
        <taxon>Streptosporangiales</taxon>
        <taxon>Nocardiopsidaceae</taxon>
        <taxon>Murinocardiopsis</taxon>
    </lineage>
</organism>
<dbReference type="GO" id="GO:0006847">
    <property type="term" value="P:plasma membrane acetate transport"/>
    <property type="evidence" value="ECO:0007669"/>
    <property type="project" value="TreeGrafter"/>
</dbReference>
<keyword evidence="3" id="KW-0813">Transport</keyword>
<feature type="transmembrane region" description="Helical" evidence="10">
    <location>
        <begin position="44"/>
        <end position="69"/>
    </location>
</feature>
<sequence length="509" mass="51174">MIDHVVGGALLGLVAIAVPVAGGMHSRSAGRSDFSAAARPVSALCSAACVSGEMFSAVAFLGAAVVVLVHGAGAIWVASGLCIGFCLLTTLVAAPLRRSGVYSPSDFAEWRLGSRKVRRIVSACVVFAGWLYLVAQYLAAGLLVDRLAGLPAWLGWAVLFGVTLVIVLGGGGATGFQAAQFWIKLLALAVPAAVLAAVWLLGAPERAPDLSAAPLTAHQPPGDGIAGVGPPRLDTPAGVLSLHVALALGIVGIPQFIGRLSAARGAREARRTVLAVAGLLGAAMPAPLVLGWLARDRASDVVAAGQADAALLILPQRLLPGPYGDVLTVLIGLGAAVAVLSVSAALCRALGGTITQCMLGGGAGMFRLGVVLAMGIPVLVLALVPGVAQWSVLTPVVPALALTAVTVAPMLLLGLWWRGLTAPGVAVGLITGLAGMAVCLAAEADLLRLPGPLADLPAAPVPPMLLLVTAAMVLVSLATPRSRPGAVEAMLDRMHVARPAAAARTRPAD</sequence>
<feature type="transmembrane region" description="Helical" evidence="10">
    <location>
        <begin position="424"/>
        <end position="444"/>
    </location>
</feature>
<feature type="transmembrane region" description="Helical" evidence="10">
    <location>
        <begin position="150"/>
        <end position="169"/>
    </location>
</feature>
<comment type="caution">
    <text evidence="11">The sequence shown here is derived from an EMBL/GenBank/DDBJ whole genome shotgun (WGS) entry which is preliminary data.</text>
</comment>
<dbReference type="Proteomes" id="UP000240542">
    <property type="component" value="Unassembled WGS sequence"/>
</dbReference>
<feature type="transmembrane region" description="Helical" evidence="10">
    <location>
        <begin position="368"/>
        <end position="390"/>
    </location>
</feature>
<evidence type="ECO:0000256" key="4">
    <source>
        <dbReference type="ARBA" id="ARBA00022475"/>
    </source>
</evidence>
<keyword evidence="7 10" id="KW-1133">Transmembrane helix</keyword>
<feature type="transmembrane region" description="Helical" evidence="10">
    <location>
        <begin position="181"/>
        <end position="201"/>
    </location>
</feature>
<reference evidence="11 12" key="1">
    <citation type="submission" date="2018-03" db="EMBL/GenBank/DDBJ databases">
        <title>Genomic Encyclopedia of Archaeal and Bacterial Type Strains, Phase II (KMG-II): from individual species to whole genera.</title>
        <authorList>
            <person name="Goeker M."/>
        </authorList>
    </citation>
    <scope>NUCLEOTIDE SEQUENCE [LARGE SCALE GENOMIC DNA]</scope>
    <source>
        <strain evidence="11 12">DSM 45312</strain>
    </source>
</reference>
<dbReference type="OrthoDB" id="9764416at2"/>
<feature type="transmembrane region" description="Helical" evidence="10">
    <location>
        <begin position="240"/>
        <end position="260"/>
    </location>
</feature>
<dbReference type="EMBL" id="PYGA01000010">
    <property type="protein sequence ID" value="PSK96892.1"/>
    <property type="molecule type" value="Genomic_DNA"/>
</dbReference>
<dbReference type="Pfam" id="PF00474">
    <property type="entry name" value="SSF"/>
    <property type="match status" value="1"/>
</dbReference>
<feature type="transmembrane region" description="Helical" evidence="10">
    <location>
        <begin position="464"/>
        <end position="480"/>
    </location>
</feature>
<keyword evidence="12" id="KW-1185">Reference proteome</keyword>
<dbReference type="InterPro" id="IPR038377">
    <property type="entry name" value="Na/Glc_symporter_sf"/>
</dbReference>
<accession>A0A2P8DI44</accession>
<dbReference type="GO" id="GO:0005886">
    <property type="term" value="C:plasma membrane"/>
    <property type="evidence" value="ECO:0007669"/>
    <property type="project" value="UniProtKB-SubCell"/>
</dbReference>
<feature type="transmembrane region" description="Helical" evidence="10">
    <location>
        <begin position="396"/>
        <end position="417"/>
    </location>
</feature>
<dbReference type="GO" id="GO:0015123">
    <property type="term" value="F:acetate transmembrane transporter activity"/>
    <property type="evidence" value="ECO:0007669"/>
    <property type="project" value="TreeGrafter"/>
</dbReference>
<name>A0A2P8DI44_9ACTN</name>
<evidence type="ECO:0000256" key="6">
    <source>
        <dbReference type="ARBA" id="ARBA00022847"/>
    </source>
</evidence>
<gene>
    <name evidence="11" type="ORF">CLV63_110192</name>
</gene>
<feature type="transmembrane region" description="Helical" evidence="10">
    <location>
        <begin position="75"/>
        <end position="96"/>
    </location>
</feature>
<evidence type="ECO:0000256" key="2">
    <source>
        <dbReference type="ARBA" id="ARBA00006434"/>
    </source>
</evidence>
<dbReference type="InterPro" id="IPR001734">
    <property type="entry name" value="Na/solute_symporter"/>
</dbReference>
<dbReference type="RefSeq" id="WP_106583771.1">
    <property type="nucleotide sequence ID" value="NZ_PYGA01000010.1"/>
</dbReference>
<keyword evidence="5 10" id="KW-0812">Transmembrane</keyword>
<evidence type="ECO:0000256" key="7">
    <source>
        <dbReference type="ARBA" id="ARBA00022989"/>
    </source>
</evidence>
<evidence type="ECO:0000313" key="11">
    <source>
        <dbReference type="EMBL" id="PSK96892.1"/>
    </source>
</evidence>
<feature type="transmembrane region" description="Helical" evidence="10">
    <location>
        <begin position="117"/>
        <end position="138"/>
    </location>
</feature>
<comment type="subcellular location">
    <subcellularLocation>
        <location evidence="1">Cell membrane</location>
        <topology evidence="1">Multi-pass membrane protein</topology>
    </subcellularLocation>
</comment>